<dbReference type="PANTHER" id="PTHR47992">
    <property type="entry name" value="PROTEIN PHOSPHATASE"/>
    <property type="match status" value="1"/>
</dbReference>
<feature type="region of interest" description="Disordered" evidence="1">
    <location>
        <begin position="22"/>
        <end position="49"/>
    </location>
</feature>
<dbReference type="AlphaFoldDB" id="A0AAV9LWE6"/>
<organism evidence="3 4">
    <name type="scientific">Solanum pinnatisectum</name>
    <name type="common">tansyleaf nightshade</name>
    <dbReference type="NCBI Taxonomy" id="50273"/>
    <lineage>
        <taxon>Eukaryota</taxon>
        <taxon>Viridiplantae</taxon>
        <taxon>Streptophyta</taxon>
        <taxon>Embryophyta</taxon>
        <taxon>Tracheophyta</taxon>
        <taxon>Spermatophyta</taxon>
        <taxon>Magnoliopsida</taxon>
        <taxon>eudicotyledons</taxon>
        <taxon>Gunneridae</taxon>
        <taxon>Pentapetalae</taxon>
        <taxon>asterids</taxon>
        <taxon>lamiids</taxon>
        <taxon>Solanales</taxon>
        <taxon>Solanaceae</taxon>
        <taxon>Solanoideae</taxon>
        <taxon>Solaneae</taxon>
        <taxon>Solanum</taxon>
    </lineage>
</organism>
<dbReference type="PROSITE" id="PS51746">
    <property type="entry name" value="PPM_2"/>
    <property type="match status" value="1"/>
</dbReference>
<feature type="compositionally biased region" description="Low complexity" evidence="1">
    <location>
        <begin position="72"/>
        <end position="92"/>
    </location>
</feature>
<evidence type="ECO:0000313" key="4">
    <source>
        <dbReference type="Proteomes" id="UP001311915"/>
    </source>
</evidence>
<feature type="compositionally biased region" description="Polar residues" evidence="1">
    <location>
        <begin position="27"/>
        <end position="38"/>
    </location>
</feature>
<feature type="compositionally biased region" description="Basic and acidic residues" evidence="1">
    <location>
        <begin position="61"/>
        <end position="70"/>
    </location>
</feature>
<feature type="region of interest" description="Disordered" evidence="1">
    <location>
        <begin position="61"/>
        <end position="94"/>
    </location>
</feature>
<reference evidence="3 4" key="1">
    <citation type="submission" date="2023-10" db="EMBL/GenBank/DDBJ databases">
        <title>Genome-Wide Identification Analysis in wild type Solanum Pinnatisectum Reveals Some Genes Defensing Phytophthora Infestans.</title>
        <authorList>
            <person name="Sun C."/>
        </authorList>
    </citation>
    <scope>NUCLEOTIDE SEQUENCE [LARGE SCALE GENOMIC DNA]</scope>
    <source>
        <strain evidence="3">LQN</strain>
        <tissue evidence="3">Leaf</tissue>
    </source>
</reference>
<feature type="domain" description="PPM-type phosphatase" evidence="2">
    <location>
        <begin position="105"/>
        <end position="399"/>
    </location>
</feature>
<dbReference type="InterPro" id="IPR036457">
    <property type="entry name" value="PPM-type-like_dom_sf"/>
</dbReference>
<gene>
    <name evidence="3" type="ORF">R3W88_021857</name>
</gene>
<evidence type="ECO:0000313" key="3">
    <source>
        <dbReference type="EMBL" id="KAK4728869.1"/>
    </source>
</evidence>
<evidence type="ECO:0000259" key="2">
    <source>
        <dbReference type="PROSITE" id="PS51746"/>
    </source>
</evidence>
<dbReference type="SMART" id="SM00332">
    <property type="entry name" value="PP2Cc"/>
    <property type="match status" value="1"/>
</dbReference>
<dbReference type="FunFam" id="3.60.40.10:FF:000291">
    <property type="entry name" value="Protein phosphatase 2C 50"/>
    <property type="match status" value="1"/>
</dbReference>
<feature type="compositionally biased region" description="Acidic residues" evidence="1">
    <location>
        <begin position="176"/>
        <end position="185"/>
    </location>
</feature>
<sequence length="404" mass="44850">MVSDPGNNKPRDVFHKRILKSYHKRQQLQQRTMTSTNSSEEDGAASVYRDQDGDFIPKKRFRLRENEPIDKSSSNSSTTTNAIESSSMGSSSTVVKIPHDNIELKYGCISMIGRRRVMEDAIKASIKMANNEFVFFGAYDGHGGSRVSQACRDRLDYVLEEELLNAKRKLTNNNNNDDDNNDTDDNNSGNSSQVDWEKVIVTCFSKMDNEVMREGNGRAEYEEGRFEDIRKTVGSAAAVVVIVGKEEIVMANCGDCRAILCSRGVAIPLSNDHKPDRPDEKKRVEAAGGKILNLNGSRVQGILATSRSIGDCLKPFVIPEPEVTVYKRNELDEFIVIATDGLWDVVSDEVTCDVTRKSLGQIRRKFPERDSAADAAALLAELAIAKGSKDNISVIVVELDKMKE</sequence>
<dbReference type="InterPro" id="IPR001932">
    <property type="entry name" value="PPM-type_phosphatase-like_dom"/>
</dbReference>
<dbReference type="Pfam" id="PF00481">
    <property type="entry name" value="PP2C"/>
    <property type="match status" value="1"/>
</dbReference>
<dbReference type="EMBL" id="JAWPEI010000004">
    <property type="protein sequence ID" value="KAK4728869.1"/>
    <property type="molecule type" value="Genomic_DNA"/>
</dbReference>
<feature type="region of interest" description="Disordered" evidence="1">
    <location>
        <begin position="169"/>
        <end position="192"/>
    </location>
</feature>
<dbReference type="Proteomes" id="UP001311915">
    <property type="component" value="Unassembled WGS sequence"/>
</dbReference>
<dbReference type="InterPro" id="IPR015655">
    <property type="entry name" value="PP2C"/>
</dbReference>
<dbReference type="CDD" id="cd00143">
    <property type="entry name" value="PP2Cc"/>
    <property type="match status" value="1"/>
</dbReference>
<dbReference type="Gene3D" id="3.60.40.10">
    <property type="entry name" value="PPM-type phosphatase domain"/>
    <property type="match status" value="1"/>
</dbReference>
<comment type="caution">
    <text evidence="3">The sequence shown here is derived from an EMBL/GenBank/DDBJ whole genome shotgun (WGS) entry which is preliminary data.</text>
</comment>
<name>A0AAV9LWE6_9SOLN</name>
<dbReference type="SUPFAM" id="SSF81606">
    <property type="entry name" value="PP2C-like"/>
    <property type="match status" value="1"/>
</dbReference>
<proteinExistence type="predicted"/>
<keyword evidence="4" id="KW-1185">Reference proteome</keyword>
<accession>A0AAV9LWE6</accession>
<protein>
    <recommendedName>
        <fullName evidence="2">PPM-type phosphatase domain-containing protein</fullName>
    </recommendedName>
</protein>
<dbReference type="GO" id="GO:0004722">
    <property type="term" value="F:protein serine/threonine phosphatase activity"/>
    <property type="evidence" value="ECO:0007669"/>
    <property type="project" value="InterPro"/>
</dbReference>
<evidence type="ECO:0000256" key="1">
    <source>
        <dbReference type="SAM" id="MobiDB-lite"/>
    </source>
</evidence>